<evidence type="ECO:0000256" key="3">
    <source>
        <dbReference type="ARBA" id="ARBA00022475"/>
    </source>
</evidence>
<evidence type="ECO:0000313" key="10">
    <source>
        <dbReference type="EMBL" id="MBI3627436.1"/>
    </source>
</evidence>
<dbReference type="InterPro" id="IPR018076">
    <property type="entry name" value="T2SS_GspF_dom"/>
</dbReference>
<comment type="caution">
    <text evidence="10">The sequence shown here is derived from an EMBL/GenBank/DDBJ whole genome shotgun (WGS) entry which is preliminary data.</text>
</comment>
<reference evidence="10" key="1">
    <citation type="submission" date="2020-07" db="EMBL/GenBank/DDBJ databases">
        <title>Huge and variable diversity of episymbiotic CPR bacteria and DPANN archaea in groundwater ecosystems.</title>
        <authorList>
            <person name="He C.Y."/>
            <person name="Keren R."/>
            <person name="Whittaker M."/>
            <person name="Farag I.F."/>
            <person name="Doudna J."/>
            <person name="Cate J.H.D."/>
            <person name="Banfield J.F."/>
        </authorList>
    </citation>
    <scope>NUCLEOTIDE SEQUENCE</scope>
    <source>
        <strain evidence="10">NC_groundwater_972_Pr1_S-0.2um_49_27</strain>
    </source>
</reference>
<evidence type="ECO:0000256" key="7">
    <source>
        <dbReference type="ARBA" id="ARBA00023136"/>
    </source>
</evidence>
<evidence type="ECO:0000313" key="11">
    <source>
        <dbReference type="Proteomes" id="UP000808388"/>
    </source>
</evidence>
<dbReference type="Gene3D" id="1.20.81.30">
    <property type="entry name" value="Type II secretion system (T2SS), domain F"/>
    <property type="match status" value="2"/>
</dbReference>
<evidence type="ECO:0000256" key="1">
    <source>
        <dbReference type="ARBA" id="ARBA00004429"/>
    </source>
</evidence>
<feature type="transmembrane region" description="Helical" evidence="8">
    <location>
        <begin position="169"/>
        <end position="192"/>
    </location>
</feature>
<feature type="transmembrane region" description="Helical" evidence="8">
    <location>
        <begin position="376"/>
        <end position="397"/>
    </location>
</feature>
<feature type="domain" description="Type II secretion system protein GspF" evidence="9">
    <location>
        <begin position="71"/>
        <end position="193"/>
    </location>
</feature>
<evidence type="ECO:0000259" key="9">
    <source>
        <dbReference type="Pfam" id="PF00482"/>
    </source>
</evidence>
<dbReference type="PANTHER" id="PTHR30012:SF0">
    <property type="entry name" value="TYPE II SECRETION SYSTEM PROTEIN F-RELATED"/>
    <property type="match status" value="1"/>
</dbReference>
<evidence type="ECO:0000256" key="6">
    <source>
        <dbReference type="ARBA" id="ARBA00022989"/>
    </source>
</evidence>
<dbReference type="FunFam" id="1.20.81.30:FF:000001">
    <property type="entry name" value="Type II secretion system protein F"/>
    <property type="match status" value="2"/>
</dbReference>
<dbReference type="InterPro" id="IPR003004">
    <property type="entry name" value="GspF/PilC"/>
</dbReference>
<keyword evidence="4" id="KW-0997">Cell inner membrane</keyword>
<keyword evidence="5 8" id="KW-0812">Transmembrane</keyword>
<comment type="similarity">
    <text evidence="2">Belongs to the GSP F family.</text>
</comment>
<evidence type="ECO:0000256" key="4">
    <source>
        <dbReference type="ARBA" id="ARBA00022519"/>
    </source>
</evidence>
<dbReference type="PANTHER" id="PTHR30012">
    <property type="entry name" value="GENERAL SECRETION PATHWAY PROTEIN"/>
    <property type="match status" value="1"/>
</dbReference>
<evidence type="ECO:0000256" key="5">
    <source>
        <dbReference type="ARBA" id="ARBA00022692"/>
    </source>
</evidence>
<feature type="transmembrane region" description="Helical" evidence="8">
    <location>
        <begin position="223"/>
        <end position="241"/>
    </location>
</feature>
<dbReference type="Proteomes" id="UP000808388">
    <property type="component" value="Unassembled WGS sequence"/>
</dbReference>
<dbReference type="GO" id="GO:0005886">
    <property type="term" value="C:plasma membrane"/>
    <property type="evidence" value="ECO:0007669"/>
    <property type="project" value="UniProtKB-SubCell"/>
</dbReference>
<comment type="subcellular location">
    <subcellularLocation>
        <location evidence="1">Cell inner membrane</location>
        <topology evidence="1">Multi-pass membrane protein</topology>
    </subcellularLocation>
</comment>
<dbReference type="EMBL" id="JACQCQ010000007">
    <property type="protein sequence ID" value="MBI3627436.1"/>
    <property type="molecule type" value="Genomic_DNA"/>
</dbReference>
<keyword evidence="7 8" id="KW-0472">Membrane</keyword>
<evidence type="ECO:0000256" key="2">
    <source>
        <dbReference type="ARBA" id="ARBA00005745"/>
    </source>
</evidence>
<keyword evidence="3" id="KW-1003">Cell membrane</keyword>
<gene>
    <name evidence="10" type="ORF">HY220_01645</name>
</gene>
<dbReference type="Pfam" id="PF00482">
    <property type="entry name" value="T2SSF"/>
    <property type="match status" value="2"/>
</dbReference>
<dbReference type="AlphaFoldDB" id="A0A9D6LST1"/>
<accession>A0A9D6LST1</accession>
<organism evidence="10 11">
    <name type="scientific">Candidatus Sungiibacteriota bacterium</name>
    <dbReference type="NCBI Taxonomy" id="2750080"/>
    <lineage>
        <taxon>Bacteria</taxon>
        <taxon>Candidatus Sungiibacteriota</taxon>
    </lineage>
</organism>
<name>A0A9D6LST1_9BACT</name>
<proteinExistence type="inferred from homology"/>
<protein>
    <submittedName>
        <fullName evidence="10">Type II secretion system F family protein</fullName>
    </submittedName>
</protein>
<evidence type="ECO:0000256" key="8">
    <source>
        <dbReference type="SAM" id="Phobius"/>
    </source>
</evidence>
<feature type="domain" description="Type II secretion system protein GspF" evidence="9">
    <location>
        <begin position="273"/>
        <end position="395"/>
    </location>
</feature>
<keyword evidence="6 8" id="KW-1133">Transmembrane helix</keyword>
<sequence length="403" mass="43974">MSAFSYNAKTREGESRTGVVEAPSLESAIEVLQRNNLIILDVSPAAGPGFISKSRFNFFNRVKSKDIVLLSRQLSTLFEAKVPVIQALKTLVNETGSLPLKEAMGAILDDVNGGSSLSLAMSKHPRAFSAFYVSMVKSGEESGKLQDVFLYLADYLERSYNLASKAKNALIYPAFIFTTFVGVVIIMLVVVIPKLTAIFAETGQAVPLYTQIVISTSGFLRSWGWLLLIGIIVGLVFAYRYRQTDQGREVFDEIQLRLPIVGGLYRKIYLTRFADNLGTLIVAGIPILRALQITGEVVGNKIYEKAILASIESVKGGSTIASALQNSKYIPPLVTQMIKIGEEAGRLDSILKNVAKYYQRDVDNLLDNFVSLIEPALIIFLGVAVGGLVAAILVPLYNLSSAF</sequence>
<dbReference type="InterPro" id="IPR042094">
    <property type="entry name" value="T2SS_GspF_sf"/>
</dbReference>
<dbReference type="PRINTS" id="PR00812">
    <property type="entry name" value="BCTERIALGSPF"/>
</dbReference>